<comment type="caution">
    <text evidence="2">The sequence shown here is derived from an EMBL/GenBank/DDBJ whole genome shotgun (WGS) entry which is preliminary data.</text>
</comment>
<reference evidence="3" key="1">
    <citation type="journal article" date="2019" name="Curr. Biol.">
        <title>Genome Sequence of Striga asiatica Provides Insight into the Evolution of Plant Parasitism.</title>
        <authorList>
            <person name="Yoshida S."/>
            <person name="Kim S."/>
            <person name="Wafula E.K."/>
            <person name="Tanskanen J."/>
            <person name="Kim Y.M."/>
            <person name="Honaas L."/>
            <person name="Yang Z."/>
            <person name="Spallek T."/>
            <person name="Conn C.E."/>
            <person name="Ichihashi Y."/>
            <person name="Cheong K."/>
            <person name="Cui S."/>
            <person name="Der J.P."/>
            <person name="Gundlach H."/>
            <person name="Jiao Y."/>
            <person name="Hori C."/>
            <person name="Ishida J.K."/>
            <person name="Kasahara H."/>
            <person name="Kiba T."/>
            <person name="Kim M.S."/>
            <person name="Koo N."/>
            <person name="Laohavisit A."/>
            <person name="Lee Y.H."/>
            <person name="Lumba S."/>
            <person name="McCourt P."/>
            <person name="Mortimer J.C."/>
            <person name="Mutuku J.M."/>
            <person name="Nomura T."/>
            <person name="Sasaki-Sekimoto Y."/>
            <person name="Seto Y."/>
            <person name="Wang Y."/>
            <person name="Wakatake T."/>
            <person name="Sakakibara H."/>
            <person name="Demura T."/>
            <person name="Yamaguchi S."/>
            <person name="Yoneyama K."/>
            <person name="Manabe R.I."/>
            <person name="Nelson D.C."/>
            <person name="Schulman A.H."/>
            <person name="Timko M.P."/>
            <person name="dePamphilis C.W."/>
            <person name="Choi D."/>
            <person name="Shirasu K."/>
        </authorList>
    </citation>
    <scope>NUCLEOTIDE SEQUENCE [LARGE SCALE GENOMIC DNA]</scope>
    <source>
        <strain evidence="3">cv. UVA1</strain>
    </source>
</reference>
<dbReference type="EMBL" id="BKCP01013070">
    <property type="protein sequence ID" value="GER57093.1"/>
    <property type="molecule type" value="Genomic_DNA"/>
</dbReference>
<keyword evidence="3" id="KW-1185">Reference proteome</keyword>
<dbReference type="Proteomes" id="UP000325081">
    <property type="component" value="Unassembled WGS sequence"/>
</dbReference>
<gene>
    <name evidence="2" type="ORF">STAS_34884</name>
</gene>
<name>A0A5A7RIN8_STRAF</name>
<evidence type="ECO:0000313" key="3">
    <source>
        <dbReference type="Proteomes" id="UP000325081"/>
    </source>
</evidence>
<evidence type="ECO:0000313" key="2">
    <source>
        <dbReference type="EMBL" id="GER57093.1"/>
    </source>
</evidence>
<organism evidence="2 3">
    <name type="scientific">Striga asiatica</name>
    <name type="common">Asiatic witchweed</name>
    <name type="synonym">Buchnera asiatica</name>
    <dbReference type="NCBI Taxonomy" id="4170"/>
    <lineage>
        <taxon>Eukaryota</taxon>
        <taxon>Viridiplantae</taxon>
        <taxon>Streptophyta</taxon>
        <taxon>Embryophyta</taxon>
        <taxon>Tracheophyta</taxon>
        <taxon>Spermatophyta</taxon>
        <taxon>Magnoliopsida</taxon>
        <taxon>eudicotyledons</taxon>
        <taxon>Gunneridae</taxon>
        <taxon>Pentapetalae</taxon>
        <taxon>asterids</taxon>
        <taxon>lamiids</taxon>
        <taxon>Lamiales</taxon>
        <taxon>Orobanchaceae</taxon>
        <taxon>Buchnereae</taxon>
        <taxon>Striga</taxon>
    </lineage>
</organism>
<sequence length="133" mass="15017">MVVVKRRNIDTGTSSSRLLEFASPSIHVHVLGVADDIDEATIDRMFGSIHAHQQEQQQPYHDHFDDIFGESPLEVQQPTQQEQPNPNPASAFARGRPGSAMFKQHYMKEANPKRASISFDEWRETATIRSDGD</sequence>
<proteinExistence type="predicted"/>
<protein>
    <submittedName>
        <fullName evidence="2">Uncharacterized protein</fullName>
    </submittedName>
</protein>
<evidence type="ECO:0000256" key="1">
    <source>
        <dbReference type="SAM" id="MobiDB-lite"/>
    </source>
</evidence>
<feature type="compositionally biased region" description="Low complexity" evidence="1">
    <location>
        <begin position="72"/>
        <end position="84"/>
    </location>
</feature>
<dbReference type="AlphaFoldDB" id="A0A5A7RIN8"/>
<feature type="region of interest" description="Disordered" evidence="1">
    <location>
        <begin position="49"/>
        <end position="96"/>
    </location>
</feature>
<accession>A0A5A7RIN8</accession>